<keyword evidence="3" id="KW-1185">Reference proteome</keyword>
<sequence length="175" mass="18881">MSAILGVVVSALLIVPATIQAGLAGFLVTSAFMGLLMGLVFLSLTRSRVVLTAHRIGSRGMFGGVRWVPRSLVALVVQGLLFMGRETPHNVFLLDARGRRLLRLMDSLYDRADLDRLVRELRVPVQGFPPGTTAKRLAQVYPGIVPAAERRPFLLAFGIVGAVIVLLVVLVVALT</sequence>
<keyword evidence="1" id="KW-0812">Transmembrane</keyword>
<proteinExistence type="predicted"/>
<dbReference type="KEGG" id="ahg:AHOG_16390"/>
<dbReference type="Proteomes" id="UP000204221">
    <property type="component" value="Chromosome"/>
</dbReference>
<organism evidence="2 3">
    <name type="scientific">Actinoalloteichus hoggarensis</name>
    <dbReference type="NCBI Taxonomy" id="1470176"/>
    <lineage>
        <taxon>Bacteria</taxon>
        <taxon>Bacillati</taxon>
        <taxon>Actinomycetota</taxon>
        <taxon>Actinomycetes</taxon>
        <taxon>Pseudonocardiales</taxon>
        <taxon>Pseudonocardiaceae</taxon>
        <taxon>Actinoalloteichus</taxon>
    </lineage>
</organism>
<evidence type="ECO:0000313" key="2">
    <source>
        <dbReference type="EMBL" id="ASO20904.1"/>
    </source>
</evidence>
<feature type="transmembrane region" description="Helical" evidence="1">
    <location>
        <begin position="153"/>
        <end position="174"/>
    </location>
</feature>
<keyword evidence="1" id="KW-1133">Transmembrane helix</keyword>
<feature type="transmembrane region" description="Helical" evidence="1">
    <location>
        <begin position="31"/>
        <end position="51"/>
    </location>
</feature>
<gene>
    <name evidence="2" type="ORF">AHOG_16390</name>
</gene>
<name>A0A221W5B1_9PSEU</name>
<evidence type="ECO:0008006" key="4">
    <source>
        <dbReference type="Google" id="ProtNLM"/>
    </source>
</evidence>
<dbReference type="EMBL" id="CP022521">
    <property type="protein sequence ID" value="ASO20904.1"/>
    <property type="molecule type" value="Genomic_DNA"/>
</dbReference>
<dbReference type="AlphaFoldDB" id="A0A221W5B1"/>
<evidence type="ECO:0000256" key="1">
    <source>
        <dbReference type="SAM" id="Phobius"/>
    </source>
</evidence>
<protein>
    <recommendedName>
        <fullName evidence="4">PH domain-containing protein</fullName>
    </recommendedName>
</protein>
<reference evidence="2 3" key="1">
    <citation type="submission" date="2017-07" db="EMBL/GenBank/DDBJ databases">
        <title>Complete genome sequence of Actinoalloteichus hoggarensis DSM 45943, type strain of Actinoalloteichus hoggarensis.</title>
        <authorList>
            <person name="Ruckert C."/>
            <person name="Nouioui I."/>
            <person name="Willmese J."/>
            <person name="van Wezel G."/>
            <person name="Klenk H.-P."/>
            <person name="Kalinowski J."/>
            <person name="Zotchev S.B."/>
        </authorList>
    </citation>
    <scope>NUCLEOTIDE SEQUENCE [LARGE SCALE GENOMIC DNA]</scope>
    <source>
        <strain evidence="2 3">DSM 45943</strain>
    </source>
</reference>
<accession>A0A221W5B1</accession>
<keyword evidence="1" id="KW-0472">Membrane</keyword>
<evidence type="ECO:0000313" key="3">
    <source>
        <dbReference type="Proteomes" id="UP000204221"/>
    </source>
</evidence>